<evidence type="ECO:0000256" key="4">
    <source>
        <dbReference type="ARBA" id="ARBA00023274"/>
    </source>
</evidence>
<dbReference type="GO" id="GO:0006617">
    <property type="term" value="P:SRP-dependent cotranslational protein targeting to membrane, signal sequence recognition"/>
    <property type="evidence" value="ECO:0007669"/>
    <property type="project" value="TreeGrafter"/>
</dbReference>
<dbReference type="Proteomes" id="UP000717585">
    <property type="component" value="Unassembled WGS sequence"/>
</dbReference>
<name>A0A8J6AXA0_9EUKA</name>
<dbReference type="Pfam" id="PF01922">
    <property type="entry name" value="SRP19"/>
    <property type="match status" value="1"/>
</dbReference>
<dbReference type="Gene3D" id="3.30.56.30">
    <property type="entry name" value="Signal recognition particle, SRP19-like subunit"/>
    <property type="match status" value="1"/>
</dbReference>
<dbReference type="OrthoDB" id="2190947at2759"/>
<keyword evidence="4" id="KW-0687">Ribonucleoprotein</keyword>
<dbReference type="PANTHER" id="PTHR17453">
    <property type="entry name" value="SIGNAL RECOGNITION PARTICLE 19 KD PROTEIN"/>
    <property type="match status" value="1"/>
</dbReference>
<comment type="caution">
    <text evidence="6">The sequence shown here is derived from an EMBL/GenBank/DDBJ whole genome shotgun (WGS) entry which is preliminary data.</text>
</comment>
<organism evidence="6 7">
    <name type="scientific">Carpediemonas membranifera</name>
    <dbReference type="NCBI Taxonomy" id="201153"/>
    <lineage>
        <taxon>Eukaryota</taxon>
        <taxon>Metamonada</taxon>
        <taxon>Carpediemonas-like organisms</taxon>
        <taxon>Carpediemonas</taxon>
    </lineage>
</organism>
<dbReference type="AlphaFoldDB" id="A0A8J6AXA0"/>
<dbReference type="InterPro" id="IPR036521">
    <property type="entry name" value="SRP19-like_sf"/>
</dbReference>
<dbReference type="GO" id="GO:0008312">
    <property type="term" value="F:7S RNA binding"/>
    <property type="evidence" value="ECO:0007669"/>
    <property type="project" value="InterPro"/>
</dbReference>
<accession>A0A8J6AXA0</accession>
<protein>
    <submittedName>
        <fullName evidence="6">Signal recognition particle, SRP19 subunit</fullName>
    </submittedName>
</protein>
<evidence type="ECO:0000313" key="6">
    <source>
        <dbReference type="EMBL" id="KAG9394790.1"/>
    </source>
</evidence>
<comment type="subcellular location">
    <subcellularLocation>
        <location evidence="1">Cytoplasm</location>
    </subcellularLocation>
</comment>
<dbReference type="PANTHER" id="PTHR17453:SF0">
    <property type="entry name" value="SIGNAL RECOGNITION PARTICLE 19 KDA PROTEIN"/>
    <property type="match status" value="1"/>
</dbReference>
<keyword evidence="7" id="KW-1185">Reference proteome</keyword>
<evidence type="ECO:0000256" key="3">
    <source>
        <dbReference type="ARBA" id="ARBA00023135"/>
    </source>
</evidence>
<gene>
    <name evidence="6" type="ORF">J8273_3767</name>
</gene>
<dbReference type="SUPFAM" id="SSF69695">
    <property type="entry name" value="SRP19"/>
    <property type="match status" value="1"/>
</dbReference>
<keyword evidence="2" id="KW-0963">Cytoplasm</keyword>
<feature type="compositionally biased region" description="Low complexity" evidence="5">
    <location>
        <begin position="114"/>
        <end position="130"/>
    </location>
</feature>
<evidence type="ECO:0000256" key="1">
    <source>
        <dbReference type="ARBA" id="ARBA00004496"/>
    </source>
</evidence>
<keyword evidence="3" id="KW-0733">Signal recognition particle</keyword>
<feature type="region of interest" description="Disordered" evidence="5">
    <location>
        <begin position="114"/>
        <end position="149"/>
    </location>
</feature>
<reference evidence="6" key="1">
    <citation type="submission" date="2021-05" db="EMBL/GenBank/DDBJ databases">
        <title>A free-living protist that lacks canonical eukaryotic 1 DNA replication and segregation systems.</title>
        <authorList>
            <person name="Salas-Leiva D.E."/>
            <person name="Tromer E.C."/>
            <person name="Curtis B.A."/>
            <person name="Jerlstrom-Hultqvist J."/>
            <person name="Kolisko M."/>
            <person name="Yi Z."/>
            <person name="Salas-Leiva J.S."/>
            <person name="Gallot-Lavallee L."/>
            <person name="Kops G.J.P.L."/>
            <person name="Archibald J.M."/>
            <person name="Simpson A.G.B."/>
            <person name="Roger A.J."/>
        </authorList>
    </citation>
    <scope>NUCLEOTIDE SEQUENCE</scope>
    <source>
        <strain evidence="6">BICM</strain>
    </source>
</reference>
<evidence type="ECO:0000256" key="2">
    <source>
        <dbReference type="ARBA" id="ARBA00022490"/>
    </source>
</evidence>
<proteinExistence type="predicted"/>
<evidence type="ECO:0000313" key="7">
    <source>
        <dbReference type="Proteomes" id="UP000717585"/>
    </source>
</evidence>
<dbReference type="EMBL" id="JAHDYR010000013">
    <property type="protein sequence ID" value="KAG9394790.1"/>
    <property type="molecule type" value="Genomic_DNA"/>
</dbReference>
<dbReference type="InterPro" id="IPR002778">
    <property type="entry name" value="Signal_recog_particle_SRP19"/>
</dbReference>
<sequence length="149" mass="16805">MYGSTRTRTMSEEWARWRVLWPINFDVARTSRYRIVTKGKAVQNPDYNLLLDGVKKTGVNFHEEPNKRHPADFFTSGRIRFSLEGNDSFTSKLQFYFAVADAMKAIQTERAEAAAAAAAAARKGQPQAKGKGQGKKAASNKPKKPRKRR</sequence>
<evidence type="ECO:0000256" key="5">
    <source>
        <dbReference type="SAM" id="MobiDB-lite"/>
    </source>
</evidence>
<dbReference type="GO" id="GO:0005786">
    <property type="term" value="C:signal recognition particle, endoplasmic reticulum targeting"/>
    <property type="evidence" value="ECO:0007669"/>
    <property type="project" value="UniProtKB-KW"/>
</dbReference>